<dbReference type="RefSeq" id="WP_009527080.1">
    <property type="nucleotide sequence ID" value="NZ_JH815225.1"/>
</dbReference>
<protein>
    <recommendedName>
        <fullName evidence="9">Flagellar biosynthesis protein FliO domain protein</fullName>
    </recommendedName>
</protein>
<dbReference type="AlphaFoldDB" id="V9HV55"/>
<comment type="caution">
    <text evidence="7">The sequence shown here is derived from an EMBL/GenBank/DDBJ whole genome shotgun (WGS) entry which is preliminary data.</text>
</comment>
<feature type="transmembrane region" description="Helical" evidence="6">
    <location>
        <begin position="6"/>
        <end position="29"/>
    </location>
</feature>
<dbReference type="OrthoDB" id="1936088at2"/>
<sequence>MPKLIVQLVVYTILMIAMIIGLQKASVYIQNKNYKMNSDKEMKILERLILSKDKELFLVQVLDKKYFIGATTNNISILRELGSDYDK</sequence>
<evidence type="ECO:0000256" key="4">
    <source>
        <dbReference type="ARBA" id="ARBA00022989"/>
    </source>
</evidence>
<keyword evidence="2" id="KW-1003">Cell membrane</keyword>
<accession>V9HV55</accession>
<dbReference type="Pfam" id="PF04347">
    <property type="entry name" value="FliO"/>
    <property type="match status" value="1"/>
</dbReference>
<name>V9HV55_9FIRM</name>
<dbReference type="HOGENOM" id="CLU_190698_0_0_9"/>
<evidence type="ECO:0000256" key="3">
    <source>
        <dbReference type="ARBA" id="ARBA00022692"/>
    </source>
</evidence>
<reference evidence="7 8" key="1">
    <citation type="submission" date="2012-05" db="EMBL/GenBank/DDBJ databases">
        <title>The Genome Sequence of Eubacteriaceae bacterium CM2.</title>
        <authorList>
            <consortium name="The Broad Institute Genome Sequencing Platform"/>
            <person name="Earl A."/>
            <person name="Ward D."/>
            <person name="Feldgarden M."/>
            <person name="Gevers D."/>
            <person name="Sizova M."/>
            <person name="Hazen A."/>
            <person name="Epstein S."/>
            <person name="Walker B."/>
            <person name="Young S.K."/>
            <person name="Zeng Q."/>
            <person name="Gargeya S."/>
            <person name="Fitzgerald M."/>
            <person name="Haas B."/>
            <person name="Abouelleil A."/>
            <person name="Alvarado L."/>
            <person name="Arachchi H.M."/>
            <person name="Berlin A."/>
            <person name="Chapman S.B."/>
            <person name="Goldberg J."/>
            <person name="Griggs A."/>
            <person name="Gujja S."/>
            <person name="Hansen M."/>
            <person name="Howarth C."/>
            <person name="Imamovic A."/>
            <person name="Larimer J."/>
            <person name="McCowen C."/>
            <person name="Montmayeur A."/>
            <person name="Murphy C."/>
            <person name="Neiman D."/>
            <person name="Pearson M."/>
            <person name="Priest M."/>
            <person name="Roberts A."/>
            <person name="Saif S."/>
            <person name="Shea T."/>
            <person name="Sisk P."/>
            <person name="Sykes S."/>
            <person name="Wortman J."/>
            <person name="Nusbaum C."/>
            <person name="Birren B."/>
        </authorList>
    </citation>
    <scope>NUCLEOTIDE SEQUENCE [LARGE SCALE GENOMIC DNA]</scope>
    <source>
        <strain evidence="7 8">CM2</strain>
    </source>
</reference>
<proteinExistence type="predicted"/>
<organism evidence="7 8">
    <name type="scientific">Peptoanaerobacter stomatis</name>
    <dbReference type="NCBI Taxonomy" id="796937"/>
    <lineage>
        <taxon>Bacteria</taxon>
        <taxon>Bacillati</taxon>
        <taxon>Bacillota</taxon>
        <taxon>Clostridia</taxon>
        <taxon>Peptostreptococcales</taxon>
        <taxon>Filifactoraceae</taxon>
        <taxon>Peptoanaerobacter</taxon>
    </lineage>
</organism>
<gene>
    <name evidence="7" type="ORF">HMPREF9630_00443</name>
</gene>
<dbReference type="GO" id="GO:0044781">
    <property type="term" value="P:bacterial-type flagellum organization"/>
    <property type="evidence" value="ECO:0007669"/>
    <property type="project" value="InterPro"/>
</dbReference>
<comment type="subcellular location">
    <subcellularLocation>
        <location evidence="1">Cell membrane</location>
    </subcellularLocation>
</comment>
<evidence type="ECO:0000313" key="8">
    <source>
        <dbReference type="Proteomes" id="UP000017818"/>
    </source>
</evidence>
<dbReference type="InterPro" id="IPR022781">
    <property type="entry name" value="Flagellar_biosynth_FliO"/>
</dbReference>
<evidence type="ECO:0000256" key="2">
    <source>
        <dbReference type="ARBA" id="ARBA00022475"/>
    </source>
</evidence>
<evidence type="ECO:0000313" key="7">
    <source>
        <dbReference type="EMBL" id="EHL17276.1"/>
    </source>
</evidence>
<keyword evidence="5 6" id="KW-0472">Membrane</keyword>
<dbReference type="GO" id="GO:0016020">
    <property type="term" value="C:membrane"/>
    <property type="evidence" value="ECO:0007669"/>
    <property type="project" value="InterPro"/>
</dbReference>
<dbReference type="EMBL" id="AFZF02000004">
    <property type="protein sequence ID" value="EHL17276.1"/>
    <property type="molecule type" value="Genomic_DNA"/>
</dbReference>
<evidence type="ECO:0000256" key="1">
    <source>
        <dbReference type="ARBA" id="ARBA00004236"/>
    </source>
</evidence>
<keyword evidence="3 6" id="KW-0812">Transmembrane</keyword>
<evidence type="ECO:0008006" key="9">
    <source>
        <dbReference type="Google" id="ProtNLM"/>
    </source>
</evidence>
<evidence type="ECO:0000256" key="6">
    <source>
        <dbReference type="SAM" id="Phobius"/>
    </source>
</evidence>
<keyword evidence="4 6" id="KW-1133">Transmembrane helix</keyword>
<evidence type="ECO:0000256" key="5">
    <source>
        <dbReference type="ARBA" id="ARBA00023136"/>
    </source>
</evidence>
<dbReference type="Proteomes" id="UP000017818">
    <property type="component" value="Unassembled WGS sequence"/>
</dbReference>